<sequence>MCIRYQVEFWLPTSEEDVDRERKVKRGLVQPGTNPLARIVPFYECKGRLFPDRQCPDYLIRWGGTYKDQILDFCYEDDDCFLRIKQMEAAYTRAGRYAQAVEAIREGTTVQNHYTQAWKKAYDDWCSIYEHHKDCPWKRYNHILMDRLKRRNIFQEQPFLDDDTRLGRHPNTAEDPVTGVNRHYDEYRPRR</sequence>
<keyword evidence="3" id="KW-1185">Reference proteome</keyword>
<accession>A0AB34KHV8</accession>
<dbReference type="GeneID" id="96008506"/>
<gene>
    <name evidence="2" type="ORF">WHR41_07063</name>
</gene>
<evidence type="ECO:0000313" key="3">
    <source>
        <dbReference type="Proteomes" id="UP000803884"/>
    </source>
</evidence>
<organism evidence="2 3">
    <name type="scientific">Cladosporium halotolerans</name>
    <dbReference type="NCBI Taxonomy" id="1052096"/>
    <lineage>
        <taxon>Eukaryota</taxon>
        <taxon>Fungi</taxon>
        <taxon>Dikarya</taxon>
        <taxon>Ascomycota</taxon>
        <taxon>Pezizomycotina</taxon>
        <taxon>Dothideomycetes</taxon>
        <taxon>Dothideomycetidae</taxon>
        <taxon>Cladosporiales</taxon>
        <taxon>Cladosporiaceae</taxon>
        <taxon>Cladosporium</taxon>
    </lineage>
</organism>
<evidence type="ECO:0000313" key="2">
    <source>
        <dbReference type="EMBL" id="KAL1584519.1"/>
    </source>
</evidence>
<evidence type="ECO:0000256" key="1">
    <source>
        <dbReference type="SAM" id="MobiDB-lite"/>
    </source>
</evidence>
<feature type="region of interest" description="Disordered" evidence="1">
    <location>
        <begin position="164"/>
        <end position="191"/>
    </location>
</feature>
<dbReference type="RefSeq" id="XP_069227625.1">
    <property type="nucleotide sequence ID" value="XM_069375668.1"/>
</dbReference>
<dbReference type="EMBL" id="JAAQHG020000025">
    <property type="protein sequence ID" value="KAL1584519.1"/>
    <property type="molecule type" value="Genomic_DNA"/>
</dbReference>
<proteinExistence type="predicted"/>
<name>A0AB34KHV8_9PEZI</name>
<comment type="caution">
    <text evidence="2">The sequence shown here is derived from an EMBL/GenBank/DDBJ whole genome shotgun (WGS) entry which is preliminary data.</text>
</comment>
<dbReference type="Proteomes" id="UP000803884">
    <property type="component" value="Unassembled WGS sequence"/>
</dbReference>
<dbReference type="AlphaFoldDB" id="A0AB34KHV8"/>
<protein>
    <submittedName>
        <fullName evidence="2">Uncharacterized protein</fullName>
    </submittedName>
</protein>
<reference evidence="2 3" key="1">
    <citation type="journal article" date="2020" name="Microbiol. Resour. Announc.">
        <title>Draft Genome Sequence of a Cladosporium Species Isolated from the Mesophotic Ascidian Didemnum maculosum.</title>
        <authorList>
            <person name="Gioti A."/>
            <person name="Siaperas R."/>
            <person name="Nikolaivits E."/>
            <person name="Le Goff G."/>
            <person name="Ouazzani J."/>
            <person name="Kotoulas G."/>
            <person name="Topakas E."/>
        </authorList>
    </citation>
    <scope>NUCLEOTIDE SEQUENCE [LARGE SCALE GENOMIC DNA]</scope>
    <source>
        <strain evidence="2 3">TM138-S3</strain>
    </source>
</reference>
<feature type="compositionally biased region" description="Basic and acidic residues" evidence="1">
    <location>
        <begin position="182"/>
        <end position="191"/>
    </location>
</feature>